<dbReference type="Proteomes" id="UP000247233">
    <property type="component" value="Unassembled WGS sequence"/>
</dbReference>
<name>A0A317WD27_9EURO</name>
<dbReference type="EMBL" id="MSFL01000012">
    <property type="protein sequence ID" value="PWY82070.1"/>
    <property type="molecule type" value="Genomic_DNA"/>
</dbReference>
<evidence type="ECO:0000313" key="1">
    <source>
        <dbReference type="EMBL" id="PWY82070.1"/>
    </source>
</evidence>
<reference evidence="1 2" key="1">
    <citation type="submission" date="2016-12" db="EMBL/GenBank/DDBJ databases">
        <title>The genomes of Aspergillus section Nigri reveals drivers in fungal speciation.</title>
        <authorList>
            <consortium name="DOE Joint Genome Institute"/>
            <person name="Vesth T.C."/>
            <person name="Nybo J."/>
            <person name="Theobald S."/>
            <person name="Brandl J."/>
            <person name="Frisvad J.C."/>
            <person name="Nielsen K.F."/>
            <person name="Lyhne E.K."/>
            <person name="Kogle M.E."/>
            <person name="Kuo A."/>
            <person name="Riley R."/>
            <person name="Clum A."/>
            <person name="Nolan M."/>
            <person name="Lipzen A."/>
            <person name="Salamov A."/>
            <person name="Henrissat B."/>
            <person name="Wiebenga A."/>
            <person name="De Vries R.P."/>
            <person name="Grigoriev I.V."/>
            <person name="Mortensen U.H."/>
            <person name="Andersen M.R."/>
            <person name="Baker S.E."/>
        </authorList>
    </citation>
    <scope>NUCLEOTIDE SEQUENCE [LARGE SCALE GENOMIC DNA]</scope>
    <source>
        <strain evidence="1 2">CBS 117.55</strain>
    </source>
</reference>
<gene>
    <name evidence="1" type="ORF">BO70DRAFT_396360</name>
</gene>
<dbReference type="RefSeq" id="XP_025399335.1">
    <property type="nucleotide sequence ID" value="XM_025546608.1"/>
</dbReference>
<organism evidence="1 2">
    <name type="scientific">Aspergillus heteromorphus CBS 117.55</name>
    <dbReference type="NCBI Taxonomy" id="1448321"/>
    <lineage>
        <taxon>Eukaryota</taxon>
        <taxon>Fungi</taxon>
        <taxon>Dikarya</taxon>
        <taxon>Ascomycota</taxon>
        <taxon>Pezizomycotina</taxon>
        <taxon>Eurotiomycetes</taxon>
        <taxon>Eurotiomycetidae</taxon>
        <taxon>Eurotiales</taxon>
        <taxon>Aspergillaceae</taxon>
        <taxon>Aspergillus</taxon>
        <taxon>Aspergillus subgen. Circumdati</taxon>
    </lineage>
</organism>
<dbReference type="AlphaFoldDB" id="A0A317WD27"/>
<dbReference type="GeneID" id="37068845"/>
<proteinExistence type="predicted"/>
<comment type="caution">
    <text evidence="1">The sequence shown here is derived from an EMBL/GenBank/DDBJ whole genome shotgun (WGS) entry which is preliminary data.</text>
</comment>
<protein>
    <submittedName>
        <fullName evidence="1">Uncharacterized protein</fullName>
    </submittedName>
</protein>
<dbReference type="OrthoDB" id="5401170at2759"/>
<sequence length="88" mass="9992">MSGPGDFDYIMSTDVTMNQGDVYHDFGTPYAGIKFACQNATTNTRGLMRMYRQIPIMGTAFRPARVRALQARPQRTHEESLALRSFKE</sequence>
<accession>A0A317WD27</accession>
<dbReference type="VEuPathDB" id="FungiDB:BO70DRAFT_396360"/>
<evidence type="ECO:0000313" key="2">
    <source>
        <dbReference type="Proteomes" id="UP000247233"/>
    </source>
</evidence>
<keyword evidence="2" id="KW-1185">Reference proteome</keyword>